<feature type="compositionally biased region" description="Basic and acidic residues" evidence="4">
    <location>
        <begin position="73"/>
        <end position="90"/>
    </location>
</feature>
<gene>
    <name evidence="5" type="ORF">M422DRAFT_29669</name>
</gene>
<dbReference type="GO" id="GO:0071630">
    <property type="term" value="P:nuclear protein quality control by the ubiquitin-proteasome system"/>
    <property type="evidence" value="ECO:0007669"/>
    <property type="project" value="UniProtKB-UniRule"/>
</dbReference>
<dbReference type="GO" id="GO:0031965">
    <property type="term" value="C:nuclear membrane"/>
    <property type="evidence" value="ECO:0007669"/>
    <property type="project" value="TreeGrafter"/>
</dbReference>
<dbReference type="HOGENOM" id="CLU_056224_0_0_1"/>
<keyword evidence="6" id="KW-1185">Reference proteome</keyword>
<proteinExistence type="inferred from homology"/>
<dbReference type="AlphaFoldDB" id="A0A0C9W1V2"/>
<dbReference type="Proteomes" id="UP000054279">
    <property type="component" value="Unassembled WGS sequence"/>
</dbReference>
<dbReference type="InterPro" id="IPR013868">
    <property type="entry name" value="Cut8/Sts1_fam"/>
</dbReference>
<dbReference type="GO" id="GO:0005737">
    <property type="term" value="C:cytoplasm"/>
    <property type="evidence" value="ECO:0007669"/>
    <property type="project" value="UniProtKB-SubCell"/>
</dbReference>
<dbReference type="GO" id="GO:0070628">
    <property type="term" value="F:proteasome binding"/>
    <property type="evidence" value="ECO:0007669"/>
    <property type="project" value="TreeGrafter"/>
</dbReference>
<evidence type="ECO:0000313" key="5">
    <source>
        <dbReference type="EMBL" id="KIJ45545.1"/>
    </source>
</evidence>
<keyword evidence="2 3" id="KW-0539">Nucleus</keyword>
<comment type="subunit">
    <text evidence="3">Binds the proteasome.</text>
</comment>
<feature type="region of interest" description="Disordered" evidence="4">
    <location>
        <begin position="38"/>
        <end position="122"/>
    </location>
</feature>
<dbReference type="PANTHER" id="PTHR28032:SF1">
    <property type="entry name" value="FI02826P"/>
    <property type="match status" value="1"/>
</dbReference>
<evidence type="ECO:0000256" key="4">
    <source>
        <dbReference type="SAM" id="MobiDB-lite"/>
    </source>
</evidence>
<organism evidence="5 6">
    <name type="scientific">Sphaerobolus stellatus (strain SS14)</name>
    <dbReference type="NCBI Taxonomy" id="990650"/>
    <lineage>
        <taxon>Eukaryota</taxon>
        <taxon>Fungi</taxon>
        <taxon>Dikarya</taxon>
        <taxon>Basidiomycota</taxon>
        <taxon>Agaricomycotina</taxon>
        <taxon>Agaricomycetes</taxon>
        <taxon>Phallomycetidae</taxon>
        <taxon>Geastrales</taxon>
        <taxon>Sphaerobolaceae</taxon>
        <taxon>Sphaerobolus</taxon>
    </lineage>
</organism>
<evidence type="ECO:0000256" key="1">
    <source>
        <dbReference type="ARBA" id="ARBA00006199"/>
    </source>
</evidence>
<comment type="function">
    <text evidence="3">Involved in ubiquitin-mediated protein degradation. Regulatory factor in the ubiquitin/proteasome pathway that controls the turnover of proteasome substrates. Targets proteasomes to the nucleus and facilitates the degradation of nuclear proteins.</text>
</comment>
<dbReference type="GO" id="GO:0015031">
    <property type="term" value="P:protein transport"/>
    <property type="evidence" value="ECO:0007669"/>
    <property type="project" value="UniProtKB-UniRule"/>
</dbReference>
<comment type="subcellular location">
    <subcellularLocation>
        <location evidence="3">Cytoplasm</location>
    </subcellularLocation>
    <subcellularLocation>
        <location evidence="3">Nucleus</location>
    </subcellularLocation>
</comment>
<feature type="compositionally biased region" description="Low complexity" evidence="4">
    <location>
        <begin position="38"/>
        <end position="52"/>
    </location>
</feature>
<evidence type="ECO:0000256" key="2">
    <source>
        <dbReference type="ARBA" id="ARBA00023242"/>
    </source>
</evidence>
<sequence>MMANIYPPTFPHHHQLDFHPKPVIHSPSPLGFGFGLATSAPSSPFSTGPFSPHNHQASPRPQKRRYEGEEDDNGRRGDEMDRSPTPERPKRAAPKRLRVTTEAGGKENDRDGNSGKDAKRPNSDVDVGVLLASLPQQSLLPLFMALIREKPDLKNTVLSLLPRPTLETALRALADASKSLRDAYPYSAPSSVPSSTTFGFGATSFGQRPSNTGFASFSRGSIPAQSHQGSSSTMRESYIISRLRPHISEFVSTCFSYLPYFSYLPPSPGAAPQASAIKPHAAETFSFLSTLTSHVLSQPPLARNELFTLLSPRLQQEWKAWVERVDEVVNREGGMFSGEAARGWERSLDEFADKDGSAMKEIRDLWVSKVGWLVGRRMSVNMEEDEDL</sequence>
<feature type="compositionally biased region" description="Basic and acidic residues" evidence="4">
    <location>
        <begin position="104"/>
        <end position="122"/>
    </location>
</feature>
<dbReference type="GO" id="GO:0031144">
    <property type="term" value="P:proteasome localization"/>
    <property type="evidence" value="ECO:0007669"/>
    <property type="project" value="UniProtKB-UniRule"/>
</dbReference>
<name>A0A0C9W1V2_SPHS4</name>
<dbReference type="Pfam" id="PF08559">
    <property type="entry name" value="Cut8"/>
    <property type="match status" value="1"/>
</dbReference>
<keyword evidence="3" id="KW-0813">Transport</keyword>
<keyword evidence="3" id="KW-0653">Protein transport</keyword>
<dbReference type="OrthoDB" id="10061064at2759"/>
<dbReference type="Gene3D" id="1.20.58.1590">
    <property type="entry name" value="Tethering factor for nuclear proteasome Cut8/Sts1"/>
    <property type="match status" value="1"/>
</dbReference>
<comment type="similarity">
    <text evidence="1 3">Belongs to the cut8/STS1 family.</text>
</comment>
<evidence type="ECO:0000313" key="6">
    <source>
        <dbReference type="Proteomes" id="UP000054279"/>
    </source>
</evidence>
<reference evidence="5 6" key="1">
    <citation type="submission" date="2014-06" db="EMBL/GenBank/DDBJ databases">
        <title>Evolutionary Origins and Diversification of the Mycorrhizal Mutualists.</title>
        <authorList>
            <consortium name="DOE Joint Genome Institute"/>
            <consortium name="Mycorrhizal Genomics Consortium"/>
            <person name="Kohler A."/>
            <person name="Kuo A."/>
            <person name="Nagy L.G."/>
            <person name="Floudas D."/>
            <person name="Copeland A."/>
            <person name="Barry K.W."/>
            <person name="Cichocki N."/>
            <person name="Veneault-Fourrey C."/>
            <person name="LaButti K."/>
            <person name="Lindquist E.A."/>
            <person name="Lipzen A."/>
            <person name="Lundell T."/>
            <person name="Morin E."/>
            <person name="Murat C."/>
            <person name="Riley R."/>
            <person name="Ohm R."/>
            <person name="Sun H."/>
            <person name="Tunlid A."/>
            <person name="Henrissat B."/>
            <person name="Grigoriev I.V."/>
            <person name="Hibbett D.S."/>
            <person name="Martin F."/>
        </authorList>
    </citation>
    <scope>NUCLEOTIDE SEQUENCE [LARGE SCALE GENOMIC DNA]</scope>
    <source>
        <strain evidence="5 6">SS14</strain>
    </source>
</reference>
<keyword evidence="3" id="KW-0963">Cytoplasm</keyword>
<evidence type="ECO:0000256" key="3">
    <source>
        <dbReference type="RuleBase" id="RU368013"/>
    </source>
</evidence>
<dbReference type="EMBL" id="KN837111">
    <property type="protein sequence ID" value="KIJ45545.1"/>
    <property type="molecule type" value="Genomic_DNA"/>
</dbReference>
<protein>
    <recommendedName>
        <fullName evidence="3">Tethering factor for nuclear proteasome STS1</fullName>
    </recommendedName>
</protein>
<dbReference type="PANTHER" id="PTHR28032">
    <property type="entry name" value="FI02826P"/>
    <property type="match status" value="1"/>
</dbReference>
<accession>A0A0C9W1V2</accession>
<dbReference type="InterPro" id="IPR038422">
    <property type="entry name" value="Cut8/Sts1_sf"/>
</dbReference>